<reference evidence="9" key="3">
    <citation type="submission" date="2014-09" db="EMBL/GenBank/DDBJ databases">
        <authorList>
            <person name="Magalhaes I.L.F."/>
            <person name="Oliveira U."/>
            <person name="Santos F.R."/>
            <person name="Vidigal T.H.D.A."/>
            <person name="Brescovit A.D."/>
            <person name="Santos A.J."/>
        </authorList>
    </citation>
    <scope>NUCLEOTIDE SEQUENCE</scope>
</reference>
<name>A0A0A9XKY5_LYGHE</name>
<keyword evidence="5" id="KW-0496">Mitochondrion</keyword>
<comment type="similarity">
    <text evidence="2">Belongs to the mitochondrion-specific ribosomal protein mL42 family.</text>
</comment>
<organism evidence="8">
    <name type="scientific">Lygus hesperus</name>
    <name type="common">Western plant bug</name>
    <dbReference type="NCBI Taxonomy" id="30085"/>
    <lineage>
        <taxon>Eukaryota</taxon>
        <taxon>Metazoa</taxon>
        <taxon>Ecdysozoa</taxon>
        <taxon>Arthropoda</taxon>
        <taxon>Hexapoda</taxon>
        <taxon>Insecta</taxon>
        <taxon>Pterygota</taxon>
        <taxon>Neoptera</taxon>
        <taxon>Paraneoptera</taxon>
        <taxon>Hemiptera</taxon>
        <taxon>Heteroptera</taxon>
        <taxon>Panheteroptera</taxon>
        <taxon>Cimicomorpha</taxon>
        <taxon>Miridae</taxon>
        <taxon>Mirini</taxon>
        <taxon>Lygus</taxon>
    </lineage>
</organism>
<dbReference type="AlphaFoldDB" id="A0A0A9XKY5"/>
<keyword evidence="3" id="KW-0809">Transit peptide</keyword>
<accession>A0A0A9XKY5</accession>
<evidence type="ECO:0000313" key="8">
    <source>
        <dbReference type="EMBL" id="JAG17780.1"/>
    </source>
</evidence>
<dbReference type="PANTHER" id="PTHR13450">
    <property type="entry name" value="MITOCHONDRIAL 39S RIBOSOMAL PROTEIN L42"/>
    <property type="match status" value="1"/>
</dbReference>
<dbReference type="PANTHER" id="PTHR13450:SF4">
    <property type="entry name" value="LARGE RIBOSOMAL SUBUNIT PROTEIN ML42"/>
    <property type="match status" value="1"/>
</dbReference>
<gene>
    <name evidence="8" type="primary">Mrpl42</name>
    <name evidence="8" type="ORF">CM83_99648</name>
    <name evidence="10" type="ORF">g.12140</name>
</gene>
<protein>
    <recommendedName>
        <fullName evidence="7">Large ribosomal subunit protein mL42</fullName>
    </recommendedName>
</protein>
<dbReference type="Pfam" id="PF10210">
    <property type="entry name" value="MRP-S32"/>
    <property type="match status" value="1"/>
</dbReference>
<dbReference type="InterPro" id="IPR019346">
    <property type="entry name" value="Ribosomal_mL42"/>
</dbReference>
<evidence type="ECO:0000256" key="5">
    <source>
        <dbReference type="ARBA" id="ARBA00023128"/>
    </source>
</evidence>
<evidence type="ECO:0000313" key="10">
    <source>
        <dbReference type="EMBL" id="JAQ15642.1"/>
    </source>
</evidence>
<dbReference type="EMBL" id="GBHO01025824">
    <property type="protein sequence ID" value="JAG17780.1"/>
    <property type="molecule type" value="Transcribed_RNA"/>
</dbReference>
<evidence type="ECO:0000256" key="4">
    <source>
        <dbReference type="ARBA" id="ARBA00022980"/>
    </source>
</evidence>
<evidence type="ECO:0000256" key="6">
    <source>
        <dbReference type="ARBA" id="ARBA00023274"/>
    </source>
</evidence>
<evidence type="ECO:0000256" key="1">
    <source>
        <dbReference type="ARBA" id="ARBA00004173"/>
    </source>
</evidence>
<keyword evidence="6" id="KW-0687">Ribonucleoprotein</keyword>
<evidence type="ECO:0000256" key="3">
    <source>
        <dbReference type="ARBA" id="ARBA00022946"/>
    </source>
</evidence>
<keyword evidence="4 8" id="KW-0689">Ribosomal protein</keyword>
<reference evidence="8" key="2">
    <citation type="submission" date="2014-07" db="EMBL/GenBank/DDBJ databases">
        <authorList>
            <person name="Hull J."/>
        </authorList>
    </citation>
    <scope>NUCLEOTIDE SEQUENCE</scope>
</reference>
<evidence type="ECO:0000256" key="7">
    <source>
        <dbReference type="ARBA" id="ARBA00035189"/>
    </source>
</evidence>
<dbReference type="GO" id="GO:0005762">
    <property type="term" value="C:mitochondrial large ribosomal subunit"/>
    <property type="evidence" value="ECO:0007669"/>
    <property type="project" value="TreeGrafter"/>
</dbReference>
<comment type="subcellular location">
    <subcellularLocation>
        <location evidence="1">Mitochondrion</location>
    </subcellularLocation>
</comment>
<evidence type="ECO:0000256" key="2">
    <source>
        <dbReference type="ARBA" id="ARBA00005556"/>
    </source>
</evidence>
<evidence type="ECO:0000313" key="9">
    <source>
        <dbReference type="EMBL" id="JAG62582.1"/>
    </source>
</evidence>
<dbReference type="EMBL" id="GDHC01002987">
    <property type="protein sequence ID" value="JAQ15642.1"/>
    <property type="molecule type" value="Transcribed_RNA"/>
</dbReference>
<proteinExistence type="inferred from homology"/>
<reference evidence="10" key="4">
    <citation type="journal article" date="2016" name="Gigascience">
        <title>De novo construction of an expanded transcriptome assembly for the western tarnished plant bug, Lygus hesperus.</title>
        <authorList>
            <person name="Tassone E.E."/>
            <person name="Geib S.M."/>
            <person name="Hall B."/>
            <person name="Fabrick J.A."/>
            <person name="Brent C.S."/>
            <person name="Hull J.J."/>
        </authorList>
    </citation>
    <scope>NUCLEOTIDE SEQUENCE</scope>
</reference>
<reference evidence="8" key="1">
    <citation type="journal article" date="2014" name="PLoS ONE">
        <title>Transcriptome-Based Identification of ABC Transporters in the Western Tarnished Plant Bug Lygus hesperus.</title>
        <authorList>
            <person name="Hull J.J."/>
            <person name="Chaney K."/>
            <person name="Geib S.M."/>
            <person name="Fabrick J.A."/>
            <person name="Brent C.S."/>
            <person name="Walsh D."/>
            <person name="Lavine L.C."/>
        </authorList>
    </citation>
    <scope>NUCLEOTIDE SEQUENCE</scope>
</reference>
<dbReference type="EMBL" id="GBRD01003239">
    <property type="protein sequence ID" value="JAG62582.1"/>
    <property type="molecule type" value="Transcribed_RNA"/>
</dbReference>
<sequence length="127" mass="14546">MLASKFTSSTISSVLTNVARKTTSVLPVRNISNVEDPIVLTKDGSTFVAWHPEKPVPYECTKPMPTVAPQPPQILRMNDCSEVMKKKKELEIVKELAAITYTTKHRWFPRGNRFKRMKKVTPNREYL</sequence>